<dbReference type="RefSeq" id="WP_309802428.1">
    <property type="nucleotide sequence ID" value="NZ_JAVDQC010000001.1"/>
</dbReference>
<evidence type="ECO:0000256" key="1">
    <source>
        <dbReference type="SAM" id="MobiDB-lite"/>
    </source>
</evidence>
<organism evidence="2 3">
    <name type="scientific">Methylopila jiangsuensis</name>
    <dbReference type="NCBI Taxonomy" id="586230"/>
    <lineage>
        <taxon>Bacteria</taxon>
        <taxon>Pseudomonadati</taxon>
        <taxon>Pseudomonadota</taxon>
        <taxon>Alphaproteobacteria</taxon>
        <taxon>Hyphomicrobiales</taxon>
        <taxon>Methylopilaceae</taxon>
        <taxon>Methylopila</taxon>
    </lineage>
</organism>
<feature type="region of interest" description="Disordered" evidence="1">
    <location>
        <begin position="1"/>
        <end position="38"/>
    </location>
</feature>
<dbReference type="AlphaFoldDB" id="A0A9W6JI09"/>
<evidence type="ECO:0000313" key="3">
    <source>
        <dbReference type="Proteomes" id="UP001143364"/>
    </source>
</evidence>
<comment type="caution">
    <text evidence="2">The sequence shown here is derived from an EMBL/GenBank/DDBJ whole genome shotgun (WGS) entry which is preliminary data.</text>
</comment>
<accession>A0A9W6JI09</accession>
<reference evidence="2" key="1">
    <citation type="journal article" date="2014" name="Int. J. Syst. Evol. Microbiol.">
        <title>Complete genome sequence of Corynebacterium casei LMG S-19264T (=DSM 44701T), isolated from a smear-ripened cheese.</title>
        <authorList>
            <consortium name="US DOE Joint Genome Institute (JGI-PGF)"/>
            <person name="Walter F."/>
            <person name="Albersmeier A."/>
            <person name="Kalinowski J."/>
            <person name="Ruckert C."/>
        </authorList>
    </citation>
    <scope>NUCLEOTIDE SEQUENCE</scope>
    <source>
        <strain evidence="2">VKM B-2555</strain>
    </source>
</reference>
<protein>
    <submittedName>
        <fullName evidence="2">Uncharacterized protein</fullName>
    </submittedName>
</protein>
<sequence length="48" mass="5360">MKKHTPTVSAHEGDRATSHVQRSAKDWKPEPSSLTREEMKAIVAEMLG</sequence>
<gene>
    <name evidence="2" type="ORF">GCM10008171_32540</name>
</gene>
<feature type="compositionally biased region" description="Basic and acidic residues" evidence="1">
    <location>
        <begin position="11"/>
        <end position="38"/>
    </location>
</feature>
<dbReference type="EMBL" id="BSFK01000016">
    <property type="protein sequence ID" value="GLK78000.1"/>
    <property type="molecule type" value="Genomic_DNA"/>
</dbReference>
<proteinExistence type="predicted"/>
<evidence type="ECO:0000313" key="2">
    <source>
        <dbReference type="EMBL" id="GLK78000.1"/>
    </source>
</evidence>
<dbReference type="Proteomes" id="UP001143364">
    <property type="component" value="Unassembled WGS sequence"/>
</dbReference>
<reference evidence="2" key="2">
    <citation type="submission" date="2023-01" db="EMBL/GenBank/DDBJ databases">
        <authorList>
            <person name="Sun Q."/>
            <person name="Evtushenko L."/>
        </authorList>
    </citation>
    <scope>NUCLEOTIDE SEQUENCE</scope>
    <source>
        <strain evidence="2">VKM B-2555</strain>
    </source>
</reference>
<keyword evidence="3" id="KW-1185">Reference proteome</keyword>
<name>A0A9W6JI09_9HYPH</name>